<reference evidence="1" key="1">
    <citation type="journal article" date="2015" name="Nature">
        <title>Complex archaea that bridge the gap between prokaryotes and eukaryotes.</title>
        <authorList>
            <person name="Spang A."/>
            <person name="Saw J.H."/>
            <person name="Jorgensen S.L."/>
            <person name="Zaremba-Niedzwiedzka K."/>
            <person name="Martijn J."/>
            <person name="Lind A.E."/>
            <person name="van Eijk R."/>
            <person name="Schleper C."/>
            <person name="Guy L."/>
            <person name="Ettema T.J."/>
        </authorList>
    </citation>
    <scope>NUCLEOTIDE SEQUENCE</scope>
</reference>
<evidence type="ECO:0000313" key="1">
    <source>
        <dbReference type="EMBL" id="KKK80385.1"/>
    </source>
</evidence>
<sequence>MSKKLQYAHTPIYDFAHPLDFSGANQLGIYAR</sequence>
<name>A0A0F8Z2X8_9ZZZZ</name>
<dbReference type="EMBL" id="LAZR01053604">
    <property type="protein sequence ID" value="KKK80385.1"/>
    <property type="molecule type" value="Genomic_DNA"/>
</dbReference>
<organism evidence="1">
    <name type="scientific">marine sediment metagenome</name>
    <dbReference type="NCBI Taxonomy" id="412755"/>
    <lineage>
        <taxon>unclassified sequences</taxon>
        <taxon>metagenomes</taxon>
        <taxon>ecological metagenomes</taxon>
    </lineage>
</organism>
<dbReference type="AlphaFoldDB" id="A0A0F8Z2X8"/>
<comment type="caution">
    <text evidence="1">The sequence shown here is derived from an EMBL/GenBank/DDBJ whole genome shotgun (WGS) entry which is preliminary data.</text>
</comment>
<accession>A0A0F8Z2X8</accession>
<protein>
    <submittedName>
        <fullName evidence="1">Uncharacterized protein</fullName>
    </submittedName>
</protein>
<gene>
    <name evidence="1" type="ORF">LCGC14_2823990</name>
</gene>
<feature type="non-terminal residue" evidence="1">
    <location>
        <position position="32"/>
    </location>
</feature>
<proteinExistence type="predicted"/>